<dbReference type="PANTHER" id="PTHR33452">
    <property type="entry name" value="OXIDOREDUCTASE CATD-RELATED"/>
    <property type="match status" value="1"/>
</dbReference>
<dbReference type="PANTHER" id="PTHR33452:SF1">
    <property type="entry name" value="INNER MEMBRANE PROTEIN YPHA-RELATED"/>
    <property type="match status" value="1"/>
</dbReference>
<comment type="similarity">
    <text evidence="2">Belongs to the DoxX family.</text>
</comment>
<evidence type="ECO:0000256" key="6">
    <source>
        <dbReference type="ARBA" id="ARBA00023136"/>
    </source>
</evidence>
<accession>A0ABW4PWW2</accession>
<proteinExistence type="inferred from homology"/>
<feature type="transmembrane region" description="Helical" evidence="7">
    <location>
        <begin position="51"/>
        <end position="73"/>
    </location>
</feature>
<dbReference type="Pfam" id="PF07681">
    <property type="entry name" value="DoxX"/>
    <property type="match status" value="1"/>
</dbReference>
<evidence type="ECO:0000256" key="1">
    <source>
        <dbReference type="ARBA" id="ARBA00004651"/>
    </source>
</evidence>
<feature type="transmembrane region" description="Helical" evidence="7">
    <location>
        <begin position="111"/>
        <end position="132"/>
    </location>
</feature>
<sequence>MSSHAARSTTSHLGLLIARLVLGVIFLLHGYQKVVQWGFPAVTDAFAGMGAPMPGITGPVVAVLELVGGALLILGLLTRVAGVLLAIDMVGAVVLVHAQNGVFVDAGGWELVGALGAGALALAAAGPGRFALDALGGGSRRRRFAARSSATAEA</sequence>
<dbReference type="RefSeq" id="WP_343903655.1">
    <property type="nucleotide sequence ID" value="NZ_BAAAIS010000002.1"/>
</dbReference>
<feature type="transmembrane region" description="Helical" evidence="7">
    <location>
        <begin position="80"/>
        <end position="99"/>
    </location>
</feature>
<keyword evidence="4 7" id="KW-0812">Transmembrane</keyword>
<dbReference type="InterPro" id="IPR051907">
    <property type="entry name" value="DoxX-like_oxidoreductase"/>
</dbReference>
<evidence type="ECO:0000313" key="9">
    <source>
        <dbReference type="Proteomes" id="UP001597280"/>
    </source>
</evidence>
<protein>
    <submittedName>
        <fullName evidence="8">DoxX family protein</fullName>
    </submittedName>
</protein>
<dbReference type="EMBL" id="JBHUFL010000002">
    <property type="protein sequence ID" value="MFD1834280.1"/>
    <property type="molecule type" value="Genomic_DNA"/>
</dbReference>
<evidence type="ECO:0000256" key="3">
    <source>
        <dbReference type="ARBA" id="ARBA00022475"/>
    </source>
</evidence>
<organism evidence="8 9">
    <name type="scientific">Brachybacterium rhamnosum</name>
    <dbReference type="NCBI Taxonomy" id="173361"/>
    <lineage>
        <taxon>Bacteria</taxon>
        <taxon>Bacillati</taxon>
        <taxon>Actinomycetota</taxon>
        <taxon>Actinomycetes</taxon>
        <taxon>Micrococcales</taxon>
        <taxon>Dermabacteraceae</taxon>
        <taxon>Brachybacterium</taxon>
    </lineage>
</organism>
<feature type="transmembrane region" description="Helical" evidence="7">
    <location>
        <begin position="12"/>
        <end position="31"/>
    </location>
</feature>
<evidence type="ECO:0000256" key="4">
    <source>
        <dbReference type="ARBA" id="ARBA00022692"/>
    </source>
</evidence>
<evidence type="ECO:0000256" key="2">
    <source>
        <dbReference type="ARBA" id="ARBA00006679"/>
    </source>
</evidence>
<keyword evidence="5 7" id="KW-1133">Transmembrane helix</keyword>
<dbReference type="Proteomes" id="UP001597280">
    <property type="component" value="Unassembled WGS sequence"/>
</dbReference>
<evidence type="ECO:0000256" key="7">
    <source>
        <dbReference type="SAM" id="Phobius"/>
    </source>
</evidence>
<dbReference type="InterPro" id="IPR032808">
    <property type="entry name" value="DoxX"/>
</dbReference>
<keyword evidence="6 7" id="KW-0472">Membrane</keyword>
<comment type="caution">
    <text evidence="8">The sequence shown here is derived from an EMBL/GenBank/DDBJ whole genome shotgun (WGS) entry which is preliminary data.</text>
</comment>
<keyword evidence="3" id="KW-1003">Cell membrane</keyword>
<evidence type="ECO:0000313" key="8">
    <source>
        <dbReference type="EMBL" id="MFD1834280.1"/>
    </source>
</evidence>
<gene>
    <name evidence="8" type="ORF">ACFSDA_04240</name>
</gene>
<name>A0ABW4PWW2_9MICO</name>
<evidence type="ECO:0000256" key="5">
    <source>
        <dbReference type="ARBA" id="ARBA00022989"/>
    </source>
</evidence>
<reference evidence="9" key="1">
    <citation type="journal article" date="2019" name="Int. J. Syst. Evol. Microbiol.">
        <title>The Global Catalogue of Microorganisms (GCM) 10K type strain sequencing project: providing services to taxonomists for standard genome sequencing and annotation.</title>
        <authorList>
            <consortium name="The Broad Institute Genomics Platform"/>
            <consortium name="The Broad Institute Genome Sequencing Center for Infectious Disease"/>
            <person name="Wu L."/>
            <person name="Ma J."/>
        </authorList>
    </citation>
    <scope>NUCLEOTIDE SEQUENCE [LARGE SCALE GENOMIC DNA]</scope>
    <source>
        <strain evidence="9">JCM 11650</strain>
    </source>
</reference>
<keyword evidence="9" id="KW-1185">Reference proteome</keyword>
<comment type="subcellular location">
    <subcellularLocation>
        <location evidence="1">Cell membrane</location>
        <topology evidence="1">Multi-pass membrane protein</topology>
    </subcellularLocation>
</comment>